<sequence>MDIGLEGGFADPVLQSQAGFRTIMDALANPGTVQNFTKSALAHGALTAELVSTLLTLCDQDSPIWLSDSLRHSDVEAFVAFHTGAPIVREPARAMLAFATSAAELPELGQFNLGTQEYPDRSTTIVLAVPALSGGDELITRGPGIRDHGHISPLGLPEDFIGQWADNRELFPRGIDLLLVADGAVLGLPRTTRIAEGH</sequence>
<dbReference type="STRING" id="1293439.WH87_00315"/>
<dbReference type="PATRIC" id="fig|1293439.3.peg.69"/>
<keyword evidence="2" id="KW-1185">Reference proteome</keyword>
<dbReference type="SUPFAM" id="SSF159709">
    <property type="entry name" value="PhnH-like"/>
    <property type="match status" value="1"/>
</dbReference>
<dbReference type="EMBL" id="LANJ01000001">
    <property type="protein sequence ID" value="KKC41436.1"/>
    <property type="molecule type" value="Genomic_DNA"/>
</dbReference>
<protein>
    <recommendedName>
        <fullName evidence="3">Protein phnH</fullName>
    </recommendedName>
</protein>
<proteinExistence type="predicted"/>
<dbReference type="InterPro" id="IPR038058">
    <property type="entry name" value="PhnH-like_sp"/>
</dbReference>
<comment type="caution">
    <text evidence="1">The sequence shown here is derived from an EMBL/GenBank/DDBJ whole genome shotgun (WGS) entry which is preliminary data.</text>
</comment>
<dbReference type="Proteomes" id="UP000033411">
    <property type="component" value="Unassembled WGS sequence"/>
</dbReference>
<dbReference type="Gene3D" id="3.40.50.11310">
    <property type="entry name" value="Bacterial phosphonate metabolism protein PhnH"/>
    <property type="match status" value="1"/>
</dbReference>
<dbReference type="GO" id="GO:0019634">
    <property type="term" value="P:organic phosphonate metabolic process"/>
    <property type="evidence" value="ECO:0007669"/>
    <property type="project" value="InterPro"/>
</dbReference>
<dbReference type="Pfam" id="PF05845">
    <property type="entry name" value="PhnH"/>
    <property type="match status" value="1"/>
</dbReference>
<dbReference type="PIRSF" id="PIRSF020680">
    <property type="entry name" value="PhnH"/>
    <property type="match status" value="1"/>
</dbReference>
<evidence type="ECO:0008006" key="3">
    <source>
        <dbReference type="Google" id="ProtNLM"/>
    </source>
</evidence>
<accession>A0A0F5QL33</accession>
<dbReference type="NCBIfam" id="TIGR03292">
    <property type="entry name" value="PhnH_redo"/>
    <property type="match status" value="1"/>
</dbReference>
<organism evidence="1 2">
    <name type="scientific">Devosia epidermidihirudinis</name>
    <dbReference type="NCBI Taxonomy" id="1293439"/>
    <lineage>
        <taxon>Bacteria</taxon>
        <taxon>Pseudomonadati</taxon>
        <taxon>Pseudomonadota</taxon>
        <taxon>Alphaproteobacteria</taxon>
        <taxon>Hyphomicrobiales</taxon>
        <taxon>Devosiaceae</taxon>
        <taxon>Devosia</taxon>
    </lineage>
</organism>
<dbReference type="OrthoDB" id="9814509at2"/>
<dbReference type="RefSeq" id="WP_046137797.1">
    <property type="nucleotide sequence ID" value="NZ_LANJ01000001.1"/>
</dbReference>
<evidence type="ECO:0000313" key="1">
    <source>
        <dbReference type="EMBL" id="KKC41436.1"/>
    </source>
</evidence>
<evidence type="ECO:0000313" key="2">
    <source>
        <dbReference type="Proteomes" id="UP000033411"/>
    </source>
</evidence>
<reference evidence="1 2" key="1">
    <citation type="submission" date="2015-03" db="EMBL/GenBank/DDBJ databases">
        <authorList>
            <person name="Lepp D."/>
            <person name="Hassan Y.I."/>
            <person name="Li X.-Z."/>
            <person name="Zhou T."/>
        </authorList>
    </citation>
    <scope>NUCLEOTIDE SEQUENCE [LARGE SCALE GENOMIC DNA]</scope>
    <source>
        <strain evidence="1 2">E84</strain>
    </source>
</reference>
<gene>
    <name evidence="1" type="ORF">WH87_00315</name>
</gene>
<dbReference type="AlphaFoldDB" id="A0A0F5QL33"/>
<dbReference type="InterPro" id="IPR008772">
    <property type="entry name" value="Phosphonate_metab_PhnH"/>
</dbReference>
<name>A0A0F5QL33_9HYPH</name>